<dbReference type="SUPFAM" id="SSF56059">
    <property type="entry name" value="Glutathione synthetase ATP-binding domain-like"/>
    <property type="match status" value="1"/>
</dbReference>
<sequence length="417" mass="48268">MATEKPDFIPVLIGGDMNCYSVARAIHEEYGVKSYAFGRFPAGDTMHSRIVECFYDEHMDKPEVVLAKVKEFAAQHPDKTHLVWGCADVYTQVISEIQNDLPENCVTLYIQPDLRDKLESKLSFYEMCDKYGIPYPKTFVVRPSEWEQGVAEADLTEEKIGFKYPIIVKPSMSSTYWEHPFDHMKKVYTAQDPAEAAHILGLIFGAGYPDEVLLQDMVVGEDCNMNVLTAYCDRNCKVKLICFGREGLEEHTPTALGNPCAIITQPNPELQQLIKNFLEEIHFTGFANFDIKRDDRDGSYKVFEVNLRQGRTNYHVTAAGHNLAKFVVEDRVYKRDLGECVENTNEVFWHSVPRKVVYDYVKDPEFVERAKKLVAAGKESMTFDYPYDLRFNPMRWAWVKIHVFRYFDKFKNPENYR</sequence>
<comment type="caution">
    <text evidence="3">The sequence shown here is derived from an EMBL/GenBank/DDBJ whole genome shotgun (WGS) entry which is preliminary data.</text>
</comment>
<dbReference type="AlphaFoldDB" id="A0A369LJW7"/>
<gene>
    <name evidence="3" type="ORF">C1881_05925</name>
</gene>
<dbReference type="RefSeq" id="WP_114615616.1">
    <property type="nucleotide sequence ID" value="NZ_PPTO01000008.1"/>
</dbReference>
<keyword evidence="1" id="KW-0067">ATP-binding</keyword>
<name>A0A369LJW7_9ACTN</name>
<reference evidence="3 4" key="1">
    <citation type="journal article" date="2018" name="Elife">
        <title>Discovery and characterization of a prevalent human gut bacterial enzyme sufficient for the inactivation of a family of plant toxins.</title>
        <authorList>
            <person name="Koppel N."/>
            <person name="Bisanz J.E."/>
            <person name="Pandelia M.E."/>
            <person name="Turnbaugh P.J."/>
            <person name="Balskus E.P."/>
        </authorList>
    </citation>
    <scope>NUCLEOTIDE SEQUENCE [LARGE SCALE GENOMIC DNA]</scope>
    <source>
        <strain evidence="3 4">OB21 GAM31</strain>
    </source>
</reference>
<dbReference type="PROSITE" id="PS50975">
    <property type="entry name" value="ATP_GRASP"/>
    <property type="match status" value="1"/>
</dbReference>
<dbReference type="Gene3D" id="3.30.470.20">
    <property type="entry name" value="ATP-grasp fold, B domain"/>
    <property type="match status" value="1"/>
</dbReference>
<feature type="domain" description="ATP-grasp" evidence="2">
    <location>
        <begin position="125"/>
        <end position="332"/>
    </location>
</feature>
<dbReference type="EMBL" id="PPTO01000008">
    <property type="protein sequence ID" value="RDB58435.1"/>
    <property type="molecule type" value="Genomic_DNA"/>
</dbReference>
<evidence type="ECO:0000256" key="1">
    <source>
        <dbReference type="PROSITE-ProRule" id="PRU00409"/>
    </source>
</evidence>
<proteinExistence type="predicted"/>
<dbReference type="Proteomes" id="UP000253975">
    <property type="component" value="Unassembled WGS sequence"/>
</dbReference>
<dbReference type="GO" id="GO:0005524">
    <property type="term" value="F:ATP binding"/>
    <property type="evidence" value="ECO:0007669"/>
    <property type="project" value="UniProtKB-UniRule"/>
</dbReference>
<accession>A0A369LJW7</accession>
<dbReference type="InterPro" id="IPR011761">
    <property type="entry name" value="ATP-grasp"/>
</dbReference>
<dbReference type="GO" id="GO:0046872">
    <property type="term" value="F:metal ion binding"/>
    <property type="evidence" value="ECO:0007669"/>
    <property type="project" value="InterPro"/>
</dbReference>
<protein>
    <submittedName>
        <fullName evidence="3">ATP-grasp domain-containing protein</fullName>
    </submittedName>
</protein>
<evidence type="ECO:0000259" key="2">
    <source>
        <dbReference type="PROSITE" id="PS50975"/>
    </source>
</evidence>
<keyword evidence="1" id="KW-0547">Nucleotide-binding</keyword>
<evidence type="ECO:0000313" key="4">
    <source>
        <dbReference type="Proteomes" id="UP000253975"/>
    </source>
</evidence>
<evidence type="ECO:0000313" key="3">
    <source>
        <dbReference type="EMBL" id="RDB58435.1"/>
    </source>
</evidence>
<organism evidence="3 4">
    <name type="scientific">Slackia isoflavoniconvertens</name>
    <dbReference type="NCBI Taxonomy" id="572010"/>
    <lineage>
        <taxon>Bacteria</taxon>
        <taxon>Bacillati</taxon>
        <taxon>Actinomycetota</taxon>
        <taxon>Coriobacteriia</taxon>
        <taxon>Eggerthellales</taxon>
        <taxon>Eggerthellaceae</taxon>
        <taxon>Slackia</taxon>
    </lineage>
</organism>